<gene>
    <name evidence="1" type="ORF">L3Q82_006597</name>
</gene>
<evidence type="ECO:0000313" key="2">
    <source>
        <dbReference type="Proteomes" id="UP000831701"/>
    </source>
</evidence>
<dbReference type="Proteomes" id="UP000831701">
    <property type="component" value="Chromosome 4"/>
</dbReference>
<comment type="caution">
    <text evidence="1">The sequence shown here is derived from an EMBL/GenBank/DDBJ whole genome shotgun (WGS) entry which is preliminary data.</text>
</comment>
<proteinExistence type="predicted"/>
<reference evidence="1" key="1">
    <citation type="submission" date="2022-04" db="EMBL/GenBank/DDBJ databases">
        <title>Jade perch genome.</title>
        <authorList>
            <person name="Chao B."/>
        </authorList>
    </citation>
    <scope>NUCLEOTIDE SEQUENCE</scope>
    <source>
        <strain evidence="1">CB-2022</strain>
    </source>
</reference>
<keyword evidence="2" id="KW-1185">Reference proteome</keyword>
<protein>
    <submittedName>
        <fullName evidence="1">Uncharacterized protein</fullName>
    </submittedName>
</protein>
<dbReference type="EMBL" id="CM041534">
    <property type="protein sequence ID" value="KAI3373298.1"/>
    <property type="molecule type" value="Genomic_DNA"/>
</dbReference>
<accession>A0ACB8X2W8</accession>
<name>A0ACB8X2W8_9TELE</name>
<organism evidence="1 2">
    <name type="scientific">Scortum barcoo</name>
    <name type="common">barcoo grunter</name>
    <dbReference type="NCBI Taxonomy" id="214431"/>
    <lineage>
        <taxon>Eukaryota</taxon>
        <taxon>Metazoa</taxon>
        <taxon>Chordata</taxon>
        <taxon>Craniata</taxon>
        <taxon>Vertebrata</taxon>
        <taxon>Euteleostomi</taxon>
        <taxon>Actinopterygii</taxon>
        <taxon>Neopterygii</taxon>
        <taxon>Teleostei</taxon>
        <taxon>Neoteleostei</taxon>
        <taxon>Acanthomorphata</taxon>
        <taxon>Eupercaria</taxon>
        <taxon>Centrarchiformes</taxon>
        <taxon>Terapontoidei</taxon>
        <taxon>Terapontidae</taxon>
        <taxon>Scortum</taxon>
    </lineage>
</organism>
<evidence type="ECO:0000313" key="1">
    <source>
        <dbReference type="EMBL" id="KAI3373298.1"/>
    </source>
</evidence>
<sequence length="441" mass="49317">MFSASIVDAAVRSCGRKVSGACRGGNPRTWWWTPEVRDAVRLKKESYRTMLACGTPDAVDRYRQAKQAAARTVLEAKTRVWEEFGEAMEEDYRSASKRFWQTVRRLRRGKQYSANTVYSAGGELLTSTEDIEAEDGDSEVDSSITQAEVTEVVRKLLGGKAPGVDEIRPEYLKSLDVVGLSWLTRHASATLHGGWGQCLWSGKLGWWSLFLKRGTGECVPTTEGITLLSLPGKVYARVLERRIRPIVDPRIQEEQCGFRPGRGTVDQLYTLRRVLEGLWEFAQPVHMCFVDLEKAFDRVPRGILWGVLREYGVRGPLLRAVRSLYDRSRSLVRIAGSKSDLFPVHVGLRQGCPLSPVLFIIFMDRISRRSQGPEGVRFGNHRISSLLFADDVVLLASSSQDLQHVLERFAAECEAAGMRISTSKSEAMVLETGKGWCALSG</sequence>